<protein>
    <recommendedName>
        <fullName evidence="3">Carrier domain-containing protein</fullName>
    </recommendedName>
</protein>
<feature type="domain" description="Carrier" evidence="3">
    <location>
        <begin position="1"/>
        <end position="47"/>
    </location>
</feature>
<dbReference type="InterPro" id="IPR029058">
    <property type="entry name" value="AB_hydrolase_fold"/>
</dbReference>
<dbReference type="InterPro" id="IPR036736">
    <property type="entry name" value="ACP-like_sf"/>
</dbReference>
<dbReference type="SUPFAM" id="SSF53474">
    <property type="entry name" value="alpha/beta-Hydrolases"/>
    <property type="match status" value="1"/>
</dbReference>
<keyword evidence="1" id="KW-0596">Phosphopantetheine</keyword>
<dbReference type="PROSITE" id="PS00012">
    <property type="entry name" value="PHOSPHOPANTETHEINE"/>
    <property type="match status" value="1"/>
</dbReference>
<dbReference type="InterPro" id="IPR006162">
    <property type="entry name" value="Ppantetheine_attach_site"/>
</dbReference>
<dbReference type="Pfam" id="PF00975">
    <property type="entry name" value="Thioesterase"/>
    <property type="match status" value="1"/>
</dbReference>
<dbReference type="AlphaFoldDB" id="A0A6T8CXT1"/>
<dbReference type="Gene3D" id="1.10.1200.10">
    <property type="entry name" value="ACP-like"/>
    <property type="match status" value="1"/>
</dbReference>
<proteinExistence type="predicted"/>
<reference evidence="4" key="1">
    <citation type="submission" date="2021-01" db="EMBL/GenBank/DDBJ databases">
        <authorList>
            <person name="Corre E."/>
            <person name="Pelletier E."/>
            <person name="Niang G."/>
            <person name="Scheremetjew M."/>
            <person name="Finn R."/>
            <person name="Kale V."/>
            <person name="Holt S."/>
            <person name="Cochrane G."/>
            <person name="Meng A."/>
            <person name="Brown T."/>
            <person name="Cohen L."/>
        </authorList>
    </citation>
    <scope>NUCLEOTIDE SEQUENCE</scope>
    <source>
        <strain evidence="4">UIO037</strain>
    </source>
</reference>
<dbReference type="Gene3D" id="3.40.50.1820">
    <property type="entry name" value="alpha/beta hydrolase"/>
    <property type="match status" value="1"/>
</dbReference>
<accession>A0A6T8CXT1</accession>
<dbReference type="Pfam" id="PF00550">
    <property type="entry name" value="PP-binding"/>
    <property type="match status" value="1"/>
</dbReference>
<dbReference type="EMBL" id="HBKO01037064">
    <property type="protein sequence ID" value="CAE2262949.1"/>
    <property type="molecule type" value="Transcribed_RNA"/>
</dbReference>
<keyword evidence="2" id="KW-0597">Phosphoprotein</keyword>
<organism evidence="4">
    <name type="scientific">Prymnesium polylepis</name>
    <dbReference type="NCBI Taxonomy" id="72548"/>
    <lineage>
        <taxon>Eukaryota</taxon>
        <taxon>Haptista</taxon>
        <taxon>Haptophyta</taxon>
        <taxon>Prymnesiophyceae</taxon>
        <taxon>Prymnesiales</taxon>
        <taxon>Prymnesiaceae</taxon>
        <taxon>Prymnesium</taxon>
    </lineage>
</organism>
<dbReference type="InterPro" id="IPR009081">
    <property type="entry name" value="PP-bd_ACP"/>
</dbReference>
<gene>
    <name evidence="4" type="ORF">CPOL0286_LOCUS16969</name>
    <name evidence="5" type="ORF">CPOL0286_LOCUS16970</name>
</gene>
<evidence type="ECO:0000259" key="3">
    <source>
        <dbReference type="PROSITE" id="PS50075"/>
    </source>
</evidence>
<evidence type="ECO:0000256" key="2">
    <source>
        <dbReference type="ARBA" id="ARBA00022553"/>
    </source>
</evidence>
<evidence type="ECO:0000313" key="4">
    <source>
        <dbReference type="EMBL" id="CAE2262945.1"/>
    </source>
</evidence>
<dbReference type="InterPro" id="IPR001031">
    <property type="entry name" value="Thioesterase"/>
</dbReference>
<evidence type="ECO:0000313" key="5">
    <source>
        <dbReference type="EMBL" id="CAE2262949.1"/>
    </source>
</evidence>
<name>A0A6T8CXT1_9EUKA</name>
<sequence length="427" mass="44536">MQAGVNSIAAVKLASRLQASTGIVLSPIVVFQHPTPRAIAAHLSEKGAPASLASAETIVALLEELIPPAEDVLPTAPRKLDASEGGADEPLASPLLVLLSHRESGAASGGATALFAIPNGTGRAEAYKALGASLTSPIYGLMHPYLCTPGSRDDLSATTIEEIADSWAAAIVAQCTSTGTSSFVLIGASLGGLFAHLVSTSAAERGHAPTALVLIDPAPLNRSPLANSRDDPEYYDEFRRGRSGLRGAAAYLMMHTIGSDLDFLNETDEADLGVRLAARQAEVGLTPFSEGAVLEQQRELRATAHLLGLAARYQSESHALPSTVGGLLSRVASRFRSRSSSDGGEQATRVWLALSAQREDFFMTNAGLTREEASADTARLFGNIVEEIALPGTHIEVCQRCMIGDVDAFTAMLRDALGNADAEVGAG</sequence>
<dbReference type="EMBL" id="HBKO01037063">
    <property type="protein sequence ID" value="CAE2262945.1"/>
    <property type="molecule type" value="Transcribed_RNA"/>
</dbReference>
<dbReference type="PROSITE" id="PS50075">
    <property type="entry name" value="CARRIER"/>
    <property type="match status" value="1"/>
</dbReference>
<evidence type="ECO:0000256" key="1">
    <source>
        <dbReference type="ARBA" id="ARBA00022450"/>
    </source>
</evidence>